<evidence type="ECO:0000313" key="1">
    <source>
        <dbReference type="EnsemblPlants" id="TuG1812G0700004927.01.T01.cds395527"/>
    </source>
</evidence>
<keyword evidence="2" id="KW-1185">Reference proteome</keyword>
<reference evidence="2" key="1">
    <citation type="journal article" date="2013" name="Nature">
        <title>Draft genome of the wheat A-genome progenitor Triticum urartu.</title>
        <authorList>
            <person name="Ling H.Q."/>
            <person name="Zhao S."/>
            <person name="Liu D."/>
            <person name="Wang J."/>
            <person name="Sun H."/>
            <person name="Zhang C."/>
            <person name="Fan H."/>
            <person name="Li D."/>
            <person name="Dong L."/>
            <person name="Tao Y."/>
            <person name="Gao C."/>
            <person name="Wu H."/>
            <person name="Li Y."/>
            <person name="Cui Y."/>
            <person name="Guo X."/>
            <person name="Zheng S."/>
            <person name="Wang B."/>
            <person name="Yu K."/>
            <person name="Liang Q."/>
            <person name="Yang W."/>
            <person name="Lou X."/>
            <person name="Chen J."/>
            <person name="Feng M."/>
            <person name="Jian J."/>
            <person name="Zhang X."/>
            <person name="Luo G."/>
            <person name="Jiang Y."/>
            <person name="Liu J."/>
            <person name="Wang Z."/>
            <person name="Sha Y."/>
            <person name="Zhang B."/>
            <person name="Wu H."/>
            <person name="Tang D."/>
            <person name="Shen Q."/>
            <person name="Xue P."/>
            <person name="Zou S."/>
            <person name="Wang X."/>
            <person name="Liu X."/>
            <person name="Wang F."/>
            <person name="Yang Y."/>
            <person name="An X."/>
            <person name="Dong Z."/>
            <person name="Zhang K."/>
            <person name="Zhang X."/>
            <person name="Luo M.C."/>
            <person name="Dvorak J."/>
            <person name="Tong Y."/>
            <person name="Wang J."/>
            <person name="Yang H."/>
            <person name="Li Z."/>
            <person name="Wang D."/>
            <person name="Zhang A."/>
            <person name="Wang J."/>
        </authorList>
    </citation>
    <scope>NUCLEOTIDE SEQUENCE</scope>
    <source>
        <strain evidence="2">cv. G1812</strain>
    </source>
</reference>
<dbReference type="Gramene" id="TuG1812G0700004927.01.T01">
    <property type="protein sequence ID" value="TuG1812G0700004927.01.T01.cds395527"/>
    <property type="gene ID" value="TuG1812G0700004927.01"/>
</dbReference>
<protein>
    <submittedName>
        <fullName evidence="1">Uncharacterized protein</fullName>
    </submittedName>
</protein>
<evidence type="ECO:0000313" key="2">
    <source>
        <dbReference type="Proteomes" id="UP000015106"/>
    </source>
</evidence>
<organism evidence="1 2">
    <name type="scientific">Triticum urartu</name>
    <name type="common">Red wild einkorn</name>
    <name type="synonym">Crithodium urartu</name>
    <dbReference type="NCBI Taxonomy" id="4572"/>
    <lineage>
        <taxon>Eukaryota</taxon>
        <taxon>Viridiplantae</taxon>
        <taxon>Streptophyta</taxon>
        <taxon>Embryophyta</taxon>
        <taxon>Tracheophyta</taxon>
        <taxon>Spermatophyta</taxon>
        <taxon>Magnoliopsida</taxon>
        <taxon>Liliopsida</taxon>
        <taxon>Poales</taxon>
        <taxon>Poaceae</taxon>
        <taxon>BOP clade</taxon>
        <taxon>Pooideae</taxon>
        <taxon>Triticodae</taxon>
        <taxon>Triticeae</taxon>
        <taxon>Triticinae</taxon>
        <taxon>Triticum</taxon>
    </lineage>
</organism>
<reference evidence="1" key="2">
    <citation type="submission" date="2018-03" db="EMBL/GenBank/DDBJ databases">
        <title>The Triticum urartu genome reveals the dynamic nature of wheat genome evolution.</title>
        <authorList>
            <person name="Ling H."/>
            <person name="Ma B."/>
            <person name="Shi X."/>
            <person name="Liu H."/>
            <person name="Dong L."/>
            <person name="Sun H."/>
            <person name="Cao Y."/>
            <person name="Gao Q."/>
            <person name="Zheng S."/>
            <person name="Li Y."/>
            <person name="Yu Y."/>
            <person name="Du H."/>
            <person name="Qi M."/>
            <person name="Li Y."/>
            <person name="Yu H."/>
            <person name="Cui Y."/>
            <person name="Wang N."/>
            <person name="Chen C."/>
            <person name="Wu H."/>
            <person name="Zhao Y."/>
            <person name="Zhang J."/>
            <person name="Li Y."/>
            <person name="Zhou W."/>
            <person name="Zhang B."/>
            <person name="Hu W."/>
            <person name="Eijk M."/>
            <person name="Tang J."/>
            <person name="Witsenboer H."/>
            <person name="Zhao S."/>
            <person name="Li Z."/>
            <person name="Zhang A."/>
            <person name="Wang D."/>
            <person name="Liang C."/>
        </authorList>
    </citation>
    <scope>NUCLEOTIDE SEQUENCE [LARGE SCALE GENOMIC DNA]</scope>
    <source>
        <strain evidence="1">cv. G1812</strain>
    </source>
</reference>
<dbReference type="AlphaFoldDB" id="A0A8R7V6Y8"/>
<proteinExistence type="predicted"/>
<sequence length="53" mass="5766">MVLIAISSSSAPLVALEEQPPLPLMVCPFCNNGMVQCWVSRTNTNPGKQFNKC</sequence>
<reference evidence="1" key="3">
    <citation type="submission" date="2022-06" db="UniProtKB">
        <authorList>
            <consortium name="EnsemblPlants"/>
        </authorList>
    </citation>
    <scope>IDENTIFICATION</scope>
</reference>
<dbReference type="Proteomes" id="UP000015106">
    <property type="component" value="Chromosome 7"/>
</dbReference>
<name>A0A8R7V6Y8_TRIUA</name>
<accession>A0A8R7V6Y8</accession>
<dbReference type="EnsemblPlants" id="TuG1812G0700004927.01.T01">
    <property type="protein sequence ID" value="TuG1812G0700004927.01.T01.cds395527"/>
    <property type="gene ID" value="TuG1812G0700004927.01"/>
</dbReference>